<dbReference type="AlphaFoldDB" id="A0A386HPX0"/>
<dbReference type="OrthoDB" id="1093717at2"/>
<dbReference type="EMBL" id="CP032489">
    <property type="protein sequence ID" value="AYD47998.1"/>
    <property type="molecule type" value="Genomic_DNA"/>
</dbReference>
<protein>
    <recommendedName>
        <fullName evidence="3">DUF3037 domain-containing protein</fullName>
    </recommendedName>
</protein>
<gene>
    <name evidence="1" type="ORF">D6B99_10590</name>
</gene>
<evidence type="ECO:0008006" key="3">
    <source>
        <dbReference type="Google" id="ProtNLM"/>
    </source>
</evidence>
<keyword evidence="2" id="KW-1185">Reference proteome</keyword>
<evidence type="ECO:0000313" key="2">
    <source>
        <dbReference type="Proteomes" id="UP000266118"/>
    </source>
</evidence>
<reference evidence="1 2" key="1">
    <citation type="submission" date="2018-09" db="EMBL/GenBank/DDBJ databases">
        <title>Arachidicoccus sp. nov., a bacterium isolated from soil.</title>
        <authorList>
            <person name="Weon H.-Y."/>
            <person name="Kwon S.-W."/>
            <person name="Lee S.A."/>
        </authorList>
    </citation>
    <scope>NUCLEOTIDE SEQUENCE [LARGE SCALE GENOMIC DNA]</scope>
    <source>
        <strain evidence="1 2">KIS59-12</strain>
    </source>
</reference>
<proteinExistence type="predicted"/>
<accession>A0A386HPX0</accession>
<dbReference type="KEGG" id="ark:D6B99_10590"/>
<dbReference type="RefSeq" id="WP_119988008.1">
    <property type="nucleotide sequence ID" value="NZ_CP032489.1"/>
</dbReference>
<evidence type="ECO:0000313" key="1">
    <source>
        <dbReference type="EMBL" id="AYD47998.1"/>
    </source>
</evidence>
<name>A0A386HPX0_9BACT</name>
<organism evidence="1 2">
    <name type="scientific">Arachidicoccus soli</name>
    <dbReference type="NCBI Taxonomy" id="2341117"/>
    <lineage>
        <taxon>Bacteria</taxon>
        <taxon>Pseudomonadati</taxon>
        <taxon>Bacteroidota</taxon>
        <taxon>Chitinophagia</taxon>
        <taxon>Chitinophagales</taxon>
        <taxon>Chitinophagaceae</taxon>
        <taxon>Arachidicoccus</taxon>
    </lineage>
</organism>
<sequence length="279" mass="32744">MKPIYSILYINLNTTLNERVSIGVFLSNGENNKFKHSSEKLLAVKGLMEPERYNLIKSYLKSLENTINVIEDAPIGITSLKREWVTESYIGYLSKYSNNLIQFSEPKYIDIEFSFENFKRVFEKYVYAYEINLEIIQHESIYTKVKNILYPKIDTHVNLDMTLNSSHFENLFAPIEVNFIGVNGIPVAGQTIDFTKKHYFLENDITRFVSLTKAIEIEDKKHKGQYYVLGCEPETKNMKNHLLWEQIRDSEFLEFVDINEVGVVEEYIEKNNVRPYFNP</sequence>
<dbReference type="Proteomes" id="UP000266118">
    <property type="component" value="Chromosome"/>
</dbReference>